<keyword evidence="4" id="KW-1185">Reference proteome</keyword>
<proteinExistence type="predicted"/>
<evidence type="ECO:0000313" key="4">
    <source>
        <dbReference type="Proteomes" id="UP000275078"/>
    </source>
</evidence>
<reference evidence="3 4" key="1">
    <citation type="journal article" date="2018" name="Nat. Ecol. Evol.">
        <title>Pezizomycetes genomes reveal the molecular basis of ectomycorrhizal truffle lifestyle.</title>
        <authorList>
            <person name="Murat C."/>
            <person name="Payen T."/>
            <person name="Noel B."/>
            <person name="Kuo A."/>
            <person name="Morin E."/>
            <person name="Chen J."/>
            <person name="Kohler A."/>
            <person name="Krizsan K."/>
            <person name="Balestrini R."/>
            <person name="Da Silva C."/>
            <person name="Montanini B."/>
            <person name="Hainaut M."/>
            <person name="Levati E."/>
            <person name="Barry K.W."/>
            <person name="Belfiori B."/>
            <person name="Cichocki N."/>
            <person name="Clum A."/>
            <person name="Dockter R.B."/>
            <person name="Fauchery L."/>
            <person name="Guy J."/>
            <person name="Iotti M."/>
            <person name="Le Tacon F."/>
            <person name="Lindquist E.A."/>
            <person name="Lipzen A."/>
            <person name="Malagnac F."/>
            <person name="Mello A."/>
            <person name="Molinier V."/>
            <person name="Miyauchi S."/>
            <person name="Poulain J."/>
            <person name="Riccioni C."/>
            <person name="Rubini A."/>
            <person name="Sitrit Y."/>
            <person name="Splivallo R."/>
            <person name="Traeger S."/>
            <person name="Wang M."/>
            <person name="Zifcakova L."/>
            <person name="Wipf D."/>
            <person name="Zambonelli A."/>
            <person name="Paolocci F."/>
            <person name="Nowrousian M."/>
            <person name="Ottonello S."/>
            <person name="Baldrian P."/>
            <person name="Spatafora J.W."/>
            <person name="Henrissat B."/>
            <person name="Nagy L.G."/>
            <person name="Aury J.M."/>
            <person name="Wincker P."/>
            <person name="Grigoriev I.V."/>
            <person name="Bonfante P."/>
            <person name="Martin F.M."/>
        </authorList>
    </citation>
    <scope>NUCLEOTIDE SEQUENCE [LARGE SCALE GENOMIC DNA]</scope>
    <source>
        <strain evidence="3 4">RN42</strain>
    </source>
</reference>
<dbReference type="Proteomes" id="UP000275078">
    <property type="component" value="Unassembled WGS sequence"/>
</dbReference>
<evidence type="ECO:0000256" key="1">
    <source>
        <dbReference type="SAM" id="MobiDB-lite"/>
    </source>
</evidence>
<feature type="chain" id="PRO_5018322697" description="Cyanovirin-N domain-containing protein" evidence="2">
    <location>
        <begin position="19"/>
        <end position="266"/>
    </location>
</feature>
<feature type="compositionally biased region" description="Polar residues" evidence="1">
    <location>
        <begin position="209"/>
        <end position="233"/>
    </location>
</feature>
<keyword evidence="2" id="KW-0732">Signal</keyword>
<accession>A0A3N4I3U3</accession>
<dbReference type="AlphaFoldDB" id="A0A3N4I3U3"/>
<sequence length="266" mass="26997">MLPLLLSLLTIALGLVLANLPITTHPTYTISCHPSSPNDSPLSESCLATVHLIPANEKLCVPSNATKPLGYSLGDCGIELFDYTNTVNATTGLREEYCISGGLLHAVVERTVFACENRVTWVVRGELTDGAGKRGVRVGRKGVGGVKMGWPVGFWEERAAKANGNRTVVAGKGNGNVTATVGGGGGNSGKAGSGNTSMAGSRGNGNGIATGNSGKVNGTASGNRDQGSDMTVTGISGKEGIGKEIMNSLMMGNSGKVSEVGGTTSS</sequence>
<gene>
    <name evidence="3" type="ORF">BJ508DRAFT_130910</name>
</gene>
<feature type="compositionally biased region" description="Gly residues" evidence="1">
    <location>
        <begin position="181"/>
        <end position="192"/>
    </location>
</feature>
<evidence type="ECO:0008006" key="5">
    <source>
        <dbReference type="Google" id="ProtNLM"/>
    </source>
</evidence>
<feature type="signal peptide" evidence="2">
    <location>
        <begin position="1"/>
        <end position="18"/>
    </location>
</feature>
<name>A0A3N4I3U3_ASCIM</name>
<evidence type="ECO:0000256" key="2">
    <source>
        <dbReference type="SAM" id="SignalP"/>
    </source>
</evidence>
<evidence type="ECO:0000313" key="3">
    <source>
        <dbReference type="EMBL" id="RPA80127.1"/>
    </source>
</evidence>
<organism evidence="3 4">
    <name type="scientific">Ascobolus immersus RN42</name>
    <dbReference type="NCBI Taxonomy" id="1160509"/>
    <lineage>
        <taxon>Eukaryota</taxon>
        <taxon>Fungi</taxon>
        <taxon>Dikarya</taxon>
        <taxon>Ascomycota</taxon>
        <taxon>Pezizomycotina</taxon>
        <taxon>Pezizomycetes</taxon>
        <taxon>Pezizales</taxon>
        <taxon>Ascobolaceae</taxon>
        <taxon>Ascobolus</taxon>
    </lineage>
</organism>
<dbReference type="EMBL" id="ML119691">
    <property type="protein sequence ID" value="RPA80127.1"/>
    <property type="molecule type" value="Genomic_DNA"/>
</dbReference>
<feature type="region of interest" description="Disordered" evidence="1">
    <location>
        <begin position="180"/>
        <end position="236"/>
    </location>
</feature>
<protein>
    <recommendedName>
        <fullName evidence="5">Cyanovirin-N domain-containing protein</fullName>
    </recommendedName>
</protein>